<dbReference type="PIRSF" id="PIRSF033239">
    <property type="entry name" value="ExoD"/>
    <property type="match status" value="1"/>
</dbReference>
<evidence type="ECO:0000256" key="1">
    <source>
        <dbReference type="SAM" id="Phobius"/>
    </source>
</evidence>
<dbReference type="AlphaFoldDB" id="A0A549TCC5"/>
<keyword evidence="1" id="KW-1133">Transmembrane helix</keyword>
<keyword evidence="3" id="KW-1185">Reference proteome</keyword>
<keyword evidence="1" id="KW-0812">Transmembrane</keyword>
<sequence>MTDGSIAMKGSDYLLELLETAKRNDGLHIRTILLREGRLGVAIALLMLAIPAVVPIPNPLGPVFGTCLAFVAVQMLFGRQNLWLPEFVGRRMLPIKVVAAAVNGTRPTILRIEAMLQPGRLARLTGRGARVLLAIPVLLLALLIALPIPFGNTLPAISIVLIAISLAEQDGLMILLAMVVLVAACFACYYLAITAGSLVFTALF</sequence>
<evidence type="ECO:0000313" key="2">
    <source>
        <dbReference type="EMBL" id="TRL39529.1"/>
    </source>
</evidence>
<evidence type="ECO:0000313" key="3">
    <source>
        <dbReference type="Proteomes" id="UP000316801"/>
    </source>
</evidence>
<name>A0A549TCC5_9HYPH</name>
<feature type="transmembrane region" description="Helical" evidence="1">
    <location>
        <begin position="39"/>
        <end position="57"/>
    </location>
</feature>
<proteinExistence type="predicted"/>
<dbReference type="PANTHER" id="PTHR41795">
    <property type="entry name" value="EXOPOLYSACCHARIDE SYNTHESIS PROTEIN"/>
    <property type="match status" value="1"/>
</dbReference>
<gene>
    <name evidence="2" type="ORF">FNA46_08850</name>
</gene>
<dbReference type="PANTHER" id="PTHR41795:SF1">
    <property type="entry name" value="EXOPOLYSACCHARIDE SYNTHESIS PROTEIN"/>
    <property type="match status" value="1"/>
</dbReference>
<reference evidence="2 3" key="1">
    <citation type="submission" date="2019-07" db="EMBL/GenBank/DDBJ databases">
        <title>Ln-dependent methylotrophs.</title>
        <authorList>
            <person name="Tani A."/>
        </authorList>
    </citation>
    <scope>NUCLEOTIDE SEQUENCE [LARGE SCALE GENOMIC DNA]</scope>
    <source>
        <strain evidence="2 3">SM12</strain>
    </source>
</reference>
<accession>A0A549TCC5</accession>
<dbReference type="Pfam" id="PF06055">
    <property type="entry name" value="ExoD"/>
    <property type="match status" value="1"/>
</dbReference>
<protein>
    <submittedName>
        <fullName evidence="2">Exopolysaccharide biosynthesis protein</fullName>
    </submittedName>
</protein>
<organism evidence="2 3">
    <name type="scientific">Rhizobium straminoryzae</name>
    <dbReference type="NCBI Taxonomy" id="1387186"/>
    <lineage>
        <taxon>Bacteria</taxon>
        <taxon>Pseudomonadati</taxon>
        <taxon>Pseudomonadota</taxon>
        <taxon>Alphaproteobacteria</taxon>
        <taxon>Hyphomicrobiales</taxon>
        <taxon>Rhizobiaceae</taxon>
        <taxon>Rhizobium/Agrobacterium group</taxon>
        <taxon>Rhizobium</taxon>
    </lineage>
</organism>
<feature type="transmembrane region" description="Helical" evidence="1">
    <location>
        <begin position="172"/>
        <end position="203"/>
    </location>
</feature>
<dbReference type="EMBL" id="VJMG01000020">
    <property type="protein sequence ID" value="TRL39529.1"/>
    <property type="molecule type" value="Genomic_DNA"/>
</dbReference>
<dbReference type="Proteomes" id="UP000316801">
    <property type="component" value="Unassembled WGS sequence"/>
</dbReference>
<feature type="transmembrane region" description="Helical" evidence="1">
    <location>
        <begin position="63"/>
        <end position="82"/>
    </location>
</feature>
<keyword evidence="1" id="KW-0472">Membrane</keyword>
<dbReference type="InterPro" id="IPR010331">
    <property type="entry name" value="ExoD"/>
</dbReference>
<feature type="transmembrane region" description="Helical" evidence="1">
    <location>
        <begin position="133"/>
        <end position="166"/>
    </location>
</feature>
<comment type="caution">
    <text evidence="2">The sequence shown here is derived from an EMBL/GenBank/DDBJ whole genome shotgun (WGS) entry which is preliminary data.</text>
</comment>